<dbReference type="EMBL" id="JACHOR010000003">
    <property type="protein sequence ID" value="MBB5746365.1"/>
    <property type="molecule type" value="Genomic_DNA"/>
</dbReference>
<evidence type="ECO:0000313" key="2">
    <source>
        <dbReference type="EMBL" id="MBB5746365.1"/>
    </source>
</evidence>
<evidence type="ECO:0000256" key="1">
    <source>
        <dbReference type="SAM" id="Phobius"/>
    </source>
</evidence>
<keyword evidence="1" id="KW-0812">Transmembrane</keyword>
<sequence>MMGEILYFAHRHFRVIFIIATLGVLVLAGLGVLDSQTV</sequence>
<keyword evidence="3" id="KW-1185">Reference proteome</keyword>
<evidence type="ECO:0000313" key="3">
    <source>
        <dbReference type="Proteomes" id="UP000545037"/>
    </source>
</evidence>
<comment type="caution">
    <text evidence="2">The sequence shown here is derived from an EMBL/GenBank/DDBJ whole genome shotgun (WGS) entry which is preliminary data.</text>
</comment>
<gene>
    <name evidence="2" type="ORF">GGR13_001969</name>
</gene>
<proteinExistence type="predicted"/>
<dbReference type="AlphaFoldDB" id="A0A7W9FEJ1"/>
<name>A0A7W9FEJ1_9CAUL</name>
<accession>A0A7W9FEJ1</accession>
<protein>
    <submittedName>
        <fullName evidence="2">Uncharacterized protein</fullName>
    </submittedName>
</protein>
<dbReference type="Proteomes" id="UP000545037">
    <property type="component" value="Unassembled WGS sequence"/>
</dbReference>
<feature type="transmembrane region" description="Helical" evidence="1">
    <location>
        <begin position="12"/>
        <end position="33"/>
    </location>
</feature>
<keyword evidence="1" id="KW-1133">Transmembrane helix</keyword>
<organism evidence="2 3">
    <name type="scientific">Brevundimonas variabilis</name>
    <dbReference type="NCBI Taxonomy" id="74312"/>
    <lineage>
        <taxon>Bacteria</taxon>
        <taxon>Pseudomonadati</taxon>
        <taxon>Pseudomonadota</taxon>
        <taxon>Alphaproteobacteria</taxon>
        <taxon>Caulobacterales</taxon>
        <taxon>Caulobacteraceae</taxon>
        <taxon>Brevundimonas</taxon>
    </lineage>
</organism>
<reference evidence="2 3" key="1">
    <citation type="submission" date="2020-08" db="EMBL/GenBank/DDBJ databases">
        <title>Genomic Encyclopedia of Type Strains, Phase IV (KMG-IV): sequencing the most valuable type-strain genomes for metagenomic binning, comparative biology and taxonomic classification.</title>
        <authorList>
            <person name="Goeker M."/>
        </authorList>
    </citation>
    <scope>NUCLEOTIDE SEQUENCE [LARGE SCALE GENOMIC DNA]</scope>
    <source>
        <strain evidence="2 3">DSM 4737</strain>
    </source>
</reference>
<keyword evidence="1" id="KW-0472">Membrane</keyword>